<dbReference type="SUPFAM" id="SSF103473">
    <property type="entry name" value="MFS general substrate transporter"/>
    <property type="match status" value="1"/>
</dbReference>
<evidence type="ECO:0000256" key="1">
    <source>
        <dbReference type="ARBA" id="ARBA00004141"/>
    </source>
</evidence>
<dbReference type="InterPro" id="IPR036259">
    <property type="entry name" value="MFS_trans_sf"/>
</dbReference>
<name>A0A9P8CEG1_9HELO</name>
<feature type="transmembrane region" description="Helical" evidence="6">
    <location>
        <begin position="120"/>
        <end position="140"/>
    </location>
</feature>
<keyword evidence="2" id="KW-0813">Transport</keyword>
<feature type="transmembrane region" description="Helical" evidence="6">
    <location>
        <begin position="199"/>
        <end position="221"/>
    </location>
</feature>
<keyword evidence="3 6" id="KW-0812">Transmembrane</keyword>
<dbReference type="OrthoDB" id="28755at2759"/>
<evidence type="ECO:0000256" key="5">
    <source>
        <dbReference type="ARBA" id="ARBA00023136"/>
    </source>
</evidence>
<evidence type="ECO:0000256" key="4">
    <source>
        <dbReference type="ARBA" id="ARBA00022989"/>
    </source>
</evidence>
<keyword evidence="5 6" id="KW-0472">Membrane</keyword>
<dbReference type="AlphaFoldDB" id="A0A9P8CEG1"/>
<feature type="transmembrane region" description="Helical" evidence="6">
    <location>
        <begin position="51"/>
        <end position="69"/>
    </location>
</feature>
<dbReference type="GO" id="GO:0005886">
    <property type="term" value="C:plasma membrane"/>
    <property type="evidence" value="ECO:0007669"/>
    <property type="project" value="TreeGrafter"/>
</dbReference>
<protein>
    <submittedName>
        <fullName evidence="7">Uncharacterized protein</fullName>
    </submittedName>
</protein>
<feature type="transmembrane region" description="Helical" evidence="6">
    <location>
        <begin position="381"/>
        <end position="406"/>
    </location>
</feature>
<dbReference type="PANTHER" id="PTHR19432:SF35">
    <property type="entry name" value="SOLUTE CARRIER FAMILY 45 MEMBER 3 ISOFORM X1"/>
    <property type="match status" value="1"/>
</dbReference>
<dbReference type="Proteomes" id="UP000887226">
    <property type="component" value="Unassembled WGS sequence"/>
</dbReference>
<evidence type="ECO:0000256" key="2">
    <source>
        <dbReference type="ARBA" id="ARBA00022448"/>
    </source>
</evidence>
<comment type="caution">
    <text evidence="7">The sequence shown here is derived from an EMBL/GenBank/DDBJ whole genome shotgun (WGS) entry which is preliminary data.</text>
</comment>
<feature type="transmembrane region" description="Helical" evidence="6">
    <location>
        <begin position="356"/>
        <end position="375"/>
    </location>
</feature>
<dbReference type="EMBL" id="MU253961">
    <property type="protein sequence ID" value="KAG9243660.1"/>
    <property type="molecule type" value="Genomic_DNA"/>
</dbReference>
<accession>A0A9P8CEG1</accession>
<sequence>MYDRTAMARRLRFLALTSSACGLKVSGSILLSGGTPFMLSCGFDGSGVALVSSIAAICGSFVQPYFGVLSDRRRQRGGGRLLLLVGSAVATSLALIAFSTSQMQARWLAQLFSQPLDSTLRLFLNKVFYVTWYSVFNVSLMPLQMASRAIIIENSSTEDQVIASAWASINQGFGYILGFGLGAAPLTAFMPFGRDATHFTILSVLGSTLIIMTTLITASVATENSRPVDSKWLSDGPGKKNFSERIKGLLKEVSTVPRPLWRVFAIQFLAWMGWFPFRTYYTSWLASEIVRNDAVVVFDVDFHTYAARLGSLAGIYFSIVGLVANCTLPSLVSWLDSVSDSSRRNSRTPIKALMQVWLSSHIYTAFALCIAGIIATEAGAISLVASIGLPWAVTLWVPFALMGIILSREREDHLNSGRDYEPPKMGVAVGLHNSAYSIPQILSALICHFVFKVANNDSLGNIMALLTGGCWMIVAAFASWVFFPDLL</sequence>
<evidence type="ECO:0000256" key="3">
    <source>
        <dbReference type="ARBA" id="ARBA00022692"/>
    </source>
</evidence>
<proteinExistence type="predicted"/>
<keyword evidence="8" id="KW-1185">Reference proteome</keyword>
<gene>
    <name evidence="7" type="ORF">BJ878DRAFT_109113</name>
</gene>
<reference evidence="7" key="1">
    <citation type="journal article" date="2021" name="IMA Fungus">
        <title>Genomic characterization of three marine fungi, including Emericellopsis atlantica sp. nov. with signatures of a generalist lifestyle and marine biomass degradation.</title>
        <authorList>
            <person name="Hagestad O.C."/>
            <person name="Hou L."/>
            <person name="Andersen J.H."/>
            <person name="Hansen E.H."/>
            <person name="Altermark B."/>
            <person name="Li C."/>
            <person name="Kuhnert E."/>
            <person name="Cox R.J."/>
            <person name="Crous P.W."/>
            <person name="Spatafora J.W."/>
            <person name="Lail K."/>
            <person name="Amirebrahimi M."/>
            <person name="Lipzen A."/>
            <person name="Pangilinan J."/>
            <person name="Andreopoulos W."/>
            <person name="Hayes R.D."/>
            <person name="Ng V."/>
            <person name="Grigoriev I.V."/>
            <person name="Jackson S.A."/>
            <person name="Sutton T.D.S."/>
            <person name="Dobson A.D.W."/>
            <person name="Rama T."/>
        </authorList>
    </citation>
    <scope>NUCLEOTIDE SEQUENCE</scope>
    <source>
        <strain evidence="7">TRa3180A</strain>
    </source>
</reference>
<dbReference type="GO" id="GO:0008506">
    <property type="term" value="F:sucrose:proton symporter activity"/>
    <property type="evidence" value="ECO:0007669"/>
    <property type="project" value="TreeGrafter"/>
</dbReference>
<feature type="transmembrane region" description="Helical" evidence="6">
    <location>
        <begin position="81"/>
        <end position="100"/>
    </location>
</feature>
<dbReference type="PANTHER" id="PTHR19432">
    <property type="entry name" value="SUGAR TRANSPORTER"/>
    <property type="match status" value="1"/>
</dbReference>
<feature type="transmembrane region" description="Helical" evidence="6">
    <location>
        <begin position="315"/>
        <end position="335"/>
    </location>
</feature>
<feature type="transmembrane region" description="Helical" evidence="6">
    <location>
        <begin position="173"/>
        <end position="193"/>
    </location>
</feature>
<evidence type="ECO:0000313" key="7">
    <source>
        <dbReference type="EMBL" id="KAG9243660.1"/>
    </source>
</evidence>
<feature type="transmembrane region" description="Helical" evidence="6">
    <location>
        <begin position="463"/>
        <end position="483"/>
    </location>
</feature>
<comment type="subcellular location">
    <subcellularLocation>
        <location evidence="1">Membrane</location>
        <topology evidence="1">Multi-pass membrane protein</topology>
    </subcellularLocation>
</comment>
<feature type="transmembrane region" description="Helical" evidence="6">
    <location>
        <begin position="260"/>
        <end position="277"/>
    </location>
</feature>
<evidence type="ECO:0000256" key="6">
    <source>
        <dbReference type="SAM" id="Phobius"/>
    </source>
</evidence>
<dbReference type="Gene3D" id="1.20.1250.20">
    <property type="entry name" value="MFS general substrate transporter like domains"/>
    <property type="match status" value="1"/>
</dbReference>
<evidence type="ECO:0000313" key="8">
    <source>
        <dbReference type="Proteomes" id="UP000887226"/>
    </source>
</evidence>
<organism evidence="7 8">
    <name type="scientific">Calycina marina</name>
    <dbReference type="NCBI Taxonomy" id="1763456"/>
    <lineage>
        <taxon>Eukaryota</taxon>
        <taxon>Fungi</taxon>
        <taxon>Dikarya</taxon>
        <taxon>Ascomycota</taxon>
        <taxon>Pezizomycotina</taxon>
        <taxon>Leotiomycetes</taxon>
        <taxon>Helotiales</taxon>
        <taxon>Pezizellaceae</taxon>
        <taxon>Calycina</taxon>
    </lineage>
</organism>
<keyword evidence="4 6" id="KW-1133">Transmembrane helix</keyword>